<proteinExistence type="predicted"/>
<evidence type="ECO:0000313" key="3">
    <source>
        <dbReference type="Proteomes" id="UP001208131"/>
    </source>
</evidence>
<reference evidence="2 3" key="1">
    <citation type="journal article" date="2021" name="ISME Commun">
        <title>Automated analysis of genomic sequences facilitates high-throughput and comprehensive description of bacteria.</title>
        <authorList>
            <person name="Hitch T.C.A."/>
        </authorList>
    </citation>
    <scope>NUCLEOTIDE SEQUENCE [LARGE SCALE GENOMIC DNA]</scope>
    <source>
        <strain evidence="2 3">Sanger_31</strain>
    </source>
</reference>
<accession>A0AAE3IGY5</accession>
<gene>
    <name evidence="2" type="ORF">OCV57_02865</name>
</gene>
<keyword evidence="1" id="KW-0732">Signal</keyword>
<feature type="chain" id="PRO_5041942752" evidence="1">
    <location>
        <begin position="22"/>
        <end position="398"/>
    </location>
</feature>
<feature type="signal peptide" evidence="1">
    <location>
        <begin position="1"/>
        <end position="21"/>
    </location>
</feature>
<dbReference type="AlphaFoldDB" id="A0AAE3IGY5"/>
<dbReference type="Proteomes" id="UP001208131">
    <property type="component" value="Unassembled WGS sequence"/>
</dbReference>
<dbReference type="PROSITE" id="PS51257">
    <property type="entry name" value="PROKAR_LIPOPROTEIN"/>
    <property type="match status" value="1"/>
</dbReference>
<evidence type="ECO:0000313" key="2">
    <source>
        <dbReference type="EMBL" id="MCU6704871.1"/>
    </source>
</evidence>
<comment type="caution">
    <text evidence="2">The sequence shown here is derived from an EMBL/GenBank/DDBJ whole genome shotgun (WGS) entry which is preliminary data.</text>
</comment>
<name>A0AAE3IGY5_9FIRM</name>
<dbReference type="RefSeq" id="WP_267300402.1">
    <property type="nucleotide sequence ID" value="NZ_JAOQJZ010000002.1"/>
</dbReference>
<protein>
    <submittedName>
        <fullName evidence="2">Uncharacterized protein</fullName>
    </submittedName>
</protein>
<evidence type="ECO:0000256" key="1">
    <source>
        <dbReference type="SAM" id="SignalP"/>
    </source>
</evidence>
<dbReference type="EMBL" id="JAOQJZ010000002">
    <property type="protein sequence ID" value="MCU6704871.1"/>
    <property type="molecule type" value="Genomic_DNA"/>
</dbReference>
<organism evidence="2 3">
    <name type="scientific">Hominimerdicola aceti</name>
    <dbReference type="NCBI Taxonomy" id="2981726"/>
    <lineage>
        <taxon>Bacteria</taxon>
        <taxon>Bacillati</taxon>
        <taxon>Bacillota</taxon>
        <taxon>Clostridia</taxon>
        <taxon>Eubacteriales</taxon>
        <taxon>Oscillospiraceae</taxon>
        <taxon>Hominimerdicola</taxon>
    </lineage>
</organism>
<keyword evidence="3" id="KW-1185">Reference proteome</keyword>
<sequence length="398" mass="44986">MKNLKLLAAAVAVVLAGCAQTPDSVRFSAEKDSKERNEITAIQYISSNKLSDDIDNALDKSYTQFDLRENISVKLPEDYCEVDFTQISDYEENYEKIMTRIFGKDVLDRENTVHDETGDGMVSYSLSDDDEKMYGCVGNNGFICFAKPSAFDDLFNGGNRVKIYHIDRDDDLSDSYELDGTSVTIKQAADFAQDWLDKNYADLEPDLEIAVKTIIVRQSDQGIYSFDIHASKKYNGVLLDDLVQMTDTSDESMSKMKYITQGIYMQMFKSDEIGSLTNGNGILIPKKERSVDKIISLSSAMGFIENTFTDFNEKMEISAIDLKYTLTPLNDNKNGQSCYDAGIKFDSHLVWEFVMDVPENEMPVGDEYSSAGNIQRFIYLDAESGDLDYEFDINMLMQ</sequence>